<name>A0A6S7BXA8_9BURK</name>
<evidence type="ECO:0000313" key="2">
    <source>
        <dbReference type="EMBL" id="CAB3731798.1"/>
    </source>
</evidence>
<dbReference type="EMBL" id="CADIJO010000022">
    <property type="protein sequence ID" value="CAB3731798.1"/>
    <property type="molecule type" value="Genomic_DNA"/>
</dbReference>
<evidence type="ECO:0000313" key="3">
    <source>
        <dbReference type="Proteomes" id="UP000494111"/>
    </source>
</evidence>
<dbReference type="InterPro" id="IPR032710">
    <property type="entry name" value="NTF2-like_dom_sf"/>
</dbReference>
<reference evidence="2 3" key="1">
    <citation type="submission" date="2020-04" db="EMBL/GenBank/DDBJ databases">
        <authorList>
            <person name="De Canck E."/>
        </authorList>
    </citation>
    <scope>NUCLEOTIDE SEQUENCE [LARGE SCALE GENOMIC DNA]</scope>
    <source>
        <strain evidence="2 3">LMG 3458</strain>
    </source>
</reference>
<dbReference type="RefSeq" id="WP_175216582.1">
    <property type="nucleotide sequence ID" value="NZ_CADIJO010000022.1"/>
</dbReference>
<dbReference type="Pfam" id="PF13577">
    <property type="entry name" value="SnoaL_4"/>
    <property type="match status" value="1"/>
</dbReference>
<dbReference type="Gene3D" id="3.10.450.50">
    <property type="match status" value="1"/>
</dbReference>
<protein>
    <recommendedName>
        <fullName evidence="1">SnoaL-like domain-containing protein</fullName>
    </recommendedName>
</protein>
<feature type="domain" description="SnoaL-like" evidence="1">
    <location>
        <begin position="10"/>
        <end position="129"/>
    </location>
</feature>
<sequence length="141" mass="15647">MNDTLALCHNQVMAFFRDLDDNRYADLVQRLAPDGVWLRQGLTLAGREATLQALSRRSTTQRIHHLICNLVADGQDGADRCTMRAYMLVVRHDSGAPLTGPAPLTGIENIRTTHIELARRDGQWLITRLANDEPSFAAPAA</sequence>
<dbReference type="InterPro" id="IPR037401">
    <property type="entry name" value="SnoaL-like"/>
</dbReference>
<evidence type="ECO:0000259" key="1">
    <source>
        <dbReference type="Pfam" id="PF13577"/>
    </source>
</evidence>
<dbReference type="SUPFAM" id="SSF54427">
    <property type="entry name" value="NTF2-like"/>
    <property type="match status" value="1"/>
</dbReference>
<gene>
    <name evidence="2" type="ORF">LMG3458_04911</name>
</gene>
<organism evidence="2 3">
    <name type="scientific">Achromobacter deleyi</name>
    <dbReference type="NCBI Taxonomy" id="1353891"/>
    <lineage>
        <taxon>Bacteria</taxon>
        <taxon>Pseudomonadati</taxon>
        <taxon>Pseudomonadota</taxon>
        <taxon>Betaproteobacteria</taxon>
        <taxon>Burkholderiales</taxon>
        <taxon>Alcaligenaceae</taxon>
        <taxon>Achromobacter</taxon>
    </lineage>
</organism>
<dbReference type="AlphaFoldDB" id="A0A6S7BXA8"/>
<dbReference type="Proteomes" id="UP000494111">
    <property type="component" value="Unassembled WGS sequence"/>
</dbReference>
<accession>A0A6S7BXA8</accession>
<proteinExistence type="predicted"/>